<dbReference type="Gene3D" id="3.40.1280.10">
    <property type="match status" value="1"/>
</dbReference>
<keyword evidence="5" id="KW-0698">rRNA processing</keyword>
<dbReference type="PANTHER" id="PTHR33603:SF1">
    <property type="entry name" value="RIBOSOMAL RNA LARGE SUBUNIT METHYLTRANSFERASE H"/>
    <property type="match status" value="1"/>
</dbReference>
<proteinExistence type="inferred from homology"/>
<evidence type="ECO:0000256" key="1">
    <source>
        <dbReference type="ARBA" id="ARBA00022603"/>
    </source>
</evidence>
<gene>
    <name evidence="5" type="primary">rlmH</name>
    <name evidence="6" type="ORF">Tel_02170</name>
</gene>
<comment type="subunit">
    <text evidence="5">Homodimer.</text>
</comment>
<evidence type="ECO:0000313" key="6">
    <source>
        <dbReference type="EMBL" id="ALP52039.1"/>
    </source>
</evidence>
<keyword evidence="1 5" id="KW-0489">Methyltransferase</keyword>
<reference evidence="6" key="1">
    <citation type="submission" date="2015-10" db="EMBL/GenBank/DDBJ databases">
        <title>Description of Candidatus Tenderia electrophaga gen. nov, sp. nov., an Uncultivated Electroautotroph from a Biocathode Enrichment.</title>
        <authorList>
            <person name="Eddie B.J."/>
            <person name="Malanoski A.P."/>
            <person name="Wang Z."/>
            <person name="Hall R.J."/>
            <person name="Oh S.D."/>
            <person name="Heiner C."/>
            <person name="Lin B."/>
            <person name="Strycharz-Glaven S.M."/>
        </authorList>
    </citation>
    <scope>NUCLEOTIDE SEQUENCE [LARGE SCALE GENOMIC DNA]</scope>
    <source>
        <strain evidence="6">NRL1</strain>
    </source>
</reference>
<dbReference type="Pfam" id="PF02590">
    <property type="entry name" value="SPOUT_MTase"/>
    <property type="match status" value="1"/>
</dbReference>
<keyword evidence="2 5" id="KW-0808">Transferase</keyword>
<sequence>MHIHLIAVGQKMPAWVKQGYEEYAKRLPQSFSLKLTEIAPGQRSKRSDPRRAIEEEGAKIINAIPAPAHVIALDEGGKQWTTLHLAEQMQGWMQDGRDIALLVGGADGLSHGCKQRAEQRWALSKLTLPHPLVRVLLAEQLYRAWSVTQGHPYHRE</sequence>
<feature type="binding site" evidence="5">
    <location>
        <position position="104"/>
    </location>
    <ligand>
        <name>S-adenosyl-L-methionine</name>
        <dbReference type="ChEBI" id="CHEBI:59789"/>
    </ligand>
</feature>
<dbReference type="SUPFAM" id="SSF75217">
    <property type="entry name" value="alpha/beta knot"/>
    <property type="match status" value="1"/>
</dbReference>
<evidence type="ECO:0000313" key="7">
    <source>
        <dbReference type="Proteomes" id="UP000055136"/>
    </source>
</evidence>
<dbReference type="Proteomes" id="UP000055136">
    <property type="component" value="Chromosome"/>
</dbReference>
<dbReference type="PANTHER" id="PTHR33603">
    <property type="entry name" value="METHYLTRANSFERASE"/>
    <property type="match status" value="1"/>
</dbReference>
<dbReference type="STRING" id="1748243.Tel_02170"/>
<evidence type="ECO:0000256" key="3">
    <source>
        <dbReference type="ARBA" id="ARBA00022691"/>
    </source>
</evidence>
<dbReference type="PIRSF" id="PIRSF004505">
    <property type="entry name" value="MT_bac"/>
    <property type="match status" value="1"/>
</dbReference>
<keyword evidence="7" id="KW-1185">Reference proteome</keyword>
<dbReference type="GO" id="GO:0005737">
    <property type="term" value="C:cytoplasm"/>
    <property type="evidence" value="ECO:0007669"/>
    <property type="project" value="UniProtKB-SubCell"/>
</dbReference>
<dbReference type="KEGG" id="tee:Tel_02170"/>
<dbReference type="CDD" id="cd18081">
    <property type="entry name" value="RlmH-like"/>
    <property type="match status" value="1"/>
</dbReference>
<name>A0A0S2TA62_9GAMM</name>
<dbReference type="GO" id="GO:0070038">
    <property type="term" value="F:rRNA (pseudouridine-N3-)-methyltransferase activity"/>
    <property type="evidence" value="ECO:0007669"/>
    <property type="project" value="UniProtKB-UniRule"/>
</dbReference>
<evidence type="ECO:0000256" key="5">
    <source>
        <dbReference type="HAMAP-Rule" id="MF_00658"/>
    </source>
</evidence>
<dbReference type="EMBL" id="CP013099">
    <property type="protein sequence ID" value="ALP52039.1"/>
    <property type="molecule type" value="Genomic_DNA"/>
</dbReference>
<evidence type="ECO:0000256" key="4">
    <source>
        <dbReference type="ARBA" id="ARBA00038303"/>
    </source>
</evidence>
<evidence type="ECO:0000256" key="2">
    <source>
        <dbReference type="ARBA" id="ARBA00022679"/>
    </source>
</evidence>
<dbReference type="HAMAP" id="MF_00658">
    <property type="entry name" value="23SrRNA_methyltr_H"/>
    <property type="match status" value="1"/>
</dbReference>
<comment type="catalytic activity">
    <reaction evidence="5">
        <text>pseudouridine(1915) in 23S rRNA + S-adenosyl-L-methionine = N(3)-methylpseudouridine(1915) in 23S rRNA + S-adenosyl-L-homocysteine + H(+)</text>
        <dbReference type="Rhea" id="RHEA:42752"/>
        <dbReference type="Rhea" id="RHEA-COMP:10221"/>
        <dbReference type="Rhea" id="RHEA-COMP:10222"/>
        <dbReference type="ChEBI" id="CHEBI:15378"/>
        <dbReference type="ChEBI" id="CHEBI:57856"/>
        <dbReference type="ChEBI" id="CHEBI:59789"/>
        <dbReference type="ChEBI" id="CHEBI:65314"/>
        <dbReference type="ChEBI" id="CHEBI:74486"/>
        <dbReference type="EC" id="2.1.1.177"/>
    </reaction>
</comment>
<feature type="binding site" evidence="5">
    <location>
        <begin position="123"/>
        <end position="128"/>
    </location>
    <ligand>
        <name>S-adenosyl-L-methionine</name>
        <dbReference type="ChEBI" id="CHEBI:59789"/>
    </ligand>
</feature>
<organism evidence="6 7">
    <name type="scientific">Candidatus Tenderia electrophaga</name>
    <dbReference type="NCBI Taxonomy" id="1748243"/>
    <lineage>
        <taxon>Bacteria</taxon>
        <taxon>Pseudomonadati</taxon>
        <taxon>Pseudomonadota</taxon>
        <taxon>Gammaproteobacteria</taxon>
        <taxon>Candidatus Tenderiales</taxon>
        <taxon>Candidatus Tenderiaceae</taxon>
        <taxon>Candidatus Tenderia</taxon>
    </lineage>
</organism>
<dbReference type="NCBIfam" id="NF000986">
    <property type="entry name" value="PRK00103.1-4"/>
    <property type="match status" value="1"/>
</dbReference>
<comment type="function">
    <text evidence="5">Specifically methylates the pseudouridine at position 1915 (m3Psi1915) in 23S rRNA.</text>
</comment>
<dbReference type="InterPro" id="IPR029026">
    <property type="entry name" value="tRNA_m1G_MTases_N"/>
</dbReference>
<dbReference type="AlphaFoldDB" id="A0A0S2TA62"/>
<feature type="binding site" evidence="5">
    <location>
        <position position="73"/>
    </location>
    <ligand>
        <name>S-adenosyl-L-methionine</name>
        <dbReference type="ChEBI" id="CHEBI:59789"/>
    </ligand>
</feature>
<protein>
    <recommendedName>
        <fullName evidence="5">Ribosomal RNA large subunit methyltransferase H</fullName>
        <ecNumber evidence="5">2.1.1.177</ecNumber>
    </recommendedName>
    <alternativeName>
        <fullName evidence="5">23S rRNA (pseudouridine1915-N3)-methyltransferase</fullName>
    </alternativeName>
    <alternativeName>
        <fullName evidence="5">23S rRNA m3Psi1915 methyltransferase</fullName>
    </alternativeName>
    <alternativeName>
        <fullName evidence="5">rRNA (pseudouridine-N3-)-methyltransferase RlmH</fullName>
    </alternativeName>
</protein>
<dbReference type="InterPro" id="IPR029028">
    <property type="entry name" value="Alpha/beta_knot_MTases"/>
</dbReference>
<accession>A0A0S2TA62</accession>
<keyword evidence="3 5" id="KW-0949">S-adenosyl-L-methionine</keyword>
<dbReference type="InterPro" id="IPR003742">
    <property type="entry name" value="RlmH-like"/>
</dbReference>
<comment type="subcellular location">
    <subcellularLocation>
        <location evidence="5">Cytoplasm</location>
    </subcellularLocation>
</comment>
<comment type="similarity">
    <text evidence="4 5">Belongs to the RNA methyltransferase RlmH family.</text>
</comment>
<keyword evidence="5" id="KW-0963">Cytoplasm</keyword>
<dbReference type="NCBIfam" id="TIGR00246">
    <property type="entry name" value="tRNA_RlmH_YbeA"/>
    <property type="match status" value="1"/>
</dbReference>
<dbReference type="EC" id="2.1.1.177" evidence="5"/>